<evidence type="ECO:0000256" key="10">
    <source>
        <dbReference type="RuleBase" id="RU368011"/>
    </source>
</evidence>
<evidence type="ECO:0000256" key="8">
    <source>
        <dbReference type="ARBA" id="ARBA00023306"/>
    </source>
</evidence>
<name>A0A9N9F0W7_9GLOM</name>
<dbReference type="AlphaFoldDB" id="A0A9N9F0W7"/>
<comment type="subunit">
    <text evidence="10">Component of the NDC80 complex.</text>
</comment>
<organism evidence="12 13">
    <name type="scientific">Paraglomus brasilianum</name>
    <dbReference type="NCBI Taxonomy" id="144538"/>
    <lineage>
        <taxon>Eukaryota</taxon>
        <taxon>Fungi</taxon>
        <taxon>Fungi incertae sedis</taxon>
        <taxon>Mucoromycota</taxon>
        <taxon>Glomeromycotina</taxon>
        <taxon>Glomeromycetes</taxon>
        <taxon>Paraglomerales</taxon>
        <taxon>Paraglomeraceae</taxon>
        <taxon>Paraglomus</taxon>
    </lineage>
</organism>
<dbReference type="GO" id="GO:0051301">
    <property type="term" value="P:cell division"/>
    <property type="evidence" value="ECO:0007669"/>
    <property type="project" value="UniProtKB-UniRule"/>
</dbReference>
<keyword evidence="5 10" id="KW-0995">Kinetochore</keyword>
<reference evidence="12" key="1">
    <citation type="submission" date="2021-06" db="EMBL/GenBank/DDBJ databases">
        <authorList>
            <person name="Kallberg Y."/>
            <person name="Tangrot J."/>
            <person name="Rosling A."/>
        </authorList>
    </citation>
    <scope>NUCLEOTIDE SEQUENCE</scope>
    <source>
        <strain evidence="12">BR232B</strain>
    </source>
</reference>
<accession>A0A9N9F0W7</accession>
<dbReference type="Pfam" id="PF08286">
    <property type="entry name" value="Spc24"/>
    <property type="match status" value="1"/>
</dbReference>
<evidence type="ECO:0000256" key="5">
    <source>
        <dbReference type="ARBA" id="ARBA00022838"/>
    </source>
</evidence>
<comment type="caution">
    <text evidence="12">The sequence shown here is derived from an EMBL/GenBank/DDBJ whole genome shotgun (WGS) entry which is preliminary data.</text>
</comment>
<gene>
    <name evidence="12" type="ORF">PBRASI_LOCUS2589</name>
</gene>
<sequence>MSELFESAKTFTAGEHLEIIKSAIDDVQRTEEIRRKQSDESRTILRDLSRKLTAAKKQATRSEDQFSAEEHQQQMTDLDNKNRVLKKSINKLDNDITAHQERLQLLQDELERLKNANVEDTIQPKDSNIALQLLLYQQLGLTFLEDSNGNYMRALVFGKDVRTVMLDPGHSQHFLANYLWELMD</sequence>
<dbReference type="EMBL" id="CAJVPI010000206">
    <property type="protein sequence ID" value="CAG8500647.1"/>
    <property type="molecule type" value="Genomic_DNA"/>
</dbReference>
<comment type="function">
    <text evidence="10">Acts as a component of the essential kinetochore-associated NDC80 complex, which is required for chromosome segregation and spindle checkpoint activity.</text>
</comment>
<keyword evidence="3 10" id="KW-0132">Cell division</keyword>
<dbReference type="InterPro" id="IPR038066">
    <property type="entry name" value="Spc24_Fungi_globular_sf"/>
</dbReference>
<evidence type="ECO:0000256" key="1">
    <source>
        <dbReference type="ARBA" id="ARBA00007804"/>
    </source>
</evidence>
<evidence type="ECO:0000256" key="7">
    <source>
        <dbReference type="ARBA" id="ARBA00023242"/>
    </source>
</evidence>
<keyword evidence="6" id="KW-0175">Coiled coil</keyword>
<evidence type="ECO:0000256" key="9">
    <source>
        <dbReference type="ARBA" id="ARBA00023328"/>
    </source>
</evidence>
<dbReference type="CDD" id="cd11565">
    <property type="entry name" value="RWD_Spc24"/>
    <property type="match status" value="1"/>
</dbReference>
<keyword evidence="13" id="KW-1185">Reference proteome</keyword>
<evidence type="ECO:0000256" key="11">
    <source>
        <dbReference type="SAM" id="MobiDB-lite"/>
    </source>
</evidence>
<evidence type="ECO:0000313" key="12">
    <source>
        <dbReference type="EMBL" id="CAG8500647.1"/>
    </source>
</evidence>
<keyword evidence="8 10" id="KW-0131">Cell cycle</keyword>
<dbReference type="GO" id="GO:0031262">
    <property type="term" value="C:Ndc80 complex"/>
    <property type="evidence" value="ECO:0007669"/>
    <property type="project" value="TreeGrafter"/>
</dbReference>
<evidence type="ECO:0000256" key="2">
    <source>
        <dbReference type="ARBA" id="ARBA00022454"/>
    </source>
</evidence>
<keyword evidence="9 10" id="KW-0137">Centromere</keyword>
<dbReference type="PANTHER" id="PTHR22142">
    <property type="match status" value="1"/>
</dbReference>
<dbReference type="GO" id="GO:0007059">
    <property type="term" value="P:chromosome segregation"/>
    <property type="evidence" value="ECO:0007669"/>
    <property type="project" value="TreeGrafter"/>
</dbReference>
<keyword evidence="7 10" id="KW-0539">Nucleus</keyword>
<dbReference type="SUPFAM" id="SSF143026">
    <property type="entry name" value="Kinetochore globular domain"/>
    <property type="match status" value="1"/>
</dbReference>
<protein>
    <recommendedName>
        <fullName evidence="10">Kinetochore protein Spc24</fullName>
    </recommendedName>
</protein>
<evidence type="ECO:0000313" key="13">
    <source>
        <dbReference type="Proteomes" id="UP000789739"/>
    </source>
</evidence>
<keyword evidence="4 10" id="KW-0498">Mitosis</keyword>
<dbReference type="PANTHER" id="PTHR22142:SF2">
    <property type="entry name" value="KINETOCHORE PROTEIN SPC24"/>
    <property type="match status" value="1"/>
</dbReference>
<comment type="similarity">
    <text evidence="1 10">Belongs to the SPC24 family.</text>
</comment>
<dbReference type="Gene3D" id="3.30.160.430">
    <property type="match status" value="1"/>
</dbReference>
<dbReference type="OrthoDB" id="3344830at2759"/>
<feature type="compositionally biased region" description="Basic and acidic residues" evidence="11">
    <location>
        <begin position="60"/>
        <end position="76"/>
    </location>
</feature>
<keyword evidence="2 10" id="KW-0158">Chromosome</keyword>
<dbReference type="GO" id="GO:0008017">
    <property type="term" value="F:microtubule binding"/>
    <property type="evidence" value="ECO:0007669"/>
    <property type="project" value="TreeGrafter"/>
</dbReference>
<proteinExistence type="inferred from homology"/>
<dbReference type="Proteomes" id="UP000789739">
    <property type="component" value="Unassembled WGS sequence"/>
</dbReference>
<dbReference type="GO" id="GO:0005634">
    <property type="term" value="C:nucleus"/>
    <property type="evidence" value="ECO:0007669"/>
    <property type="project" value="UniProtKB-SubCell"/>
</dbReference>
<feature type="region of interest" description="Disordered" evidence="11">
    <location>
        <begin position="56"/>
        <end position="76"/>
    </location>
</feature>
<comment type="subcellular location">
    <subcellularLocation>
        <location evidence="10">Nucleus</location>
    </subcellularLocation>
    <subcellularLocation>
        <location evidence="10">Chromosome</location>
        <location evidence="10">Centromere</location>
        <location evidence="10">Kinetochore</location>
    </subcellularLocation>
</comment>
<dbReference type="InterPro" id="IPR013252">
    <property type="entry name" value="Ndc80_Spc24"/>
</dbReference>
<evidence type="ECO:0000256" key="3">
    <source>
        <dbReference type="ARBA" id="ARBA00022618"/>
    </source>
</evidence>
<evidence type="ECO:0000256" key="6">
    <source>
        <dbReference type="ARBA" id="ARBA00023054"/>
    </source>
</evidence>
<evidence type="ECO:0000256" key="4">
    <source>
        <dbReference type="ARBA" id="ARBA00022776"/>
    </source>
</evidence>